<dbReference type="Proteomes" id="UP000001662">
    <property type="component" value="Chromosome"/>
</dbReference>
<dbReference type="STRING" id="610130.Closa_1404"/>
<dbReference type="HOGENOM" id="CLU_014820_0_0_9"/>
<dbReference type="AlphaFoldDB" id="D9R930"/>
<dbReference type="PaxDb" id="610130-Closa_1404"/>
<dbReference type="Pfam" id="PF20155">
    <property type="entry name" value="TMP_3"/>
    <property type="match status" value="1"/>
</dbReference>
<proteinExistence type="predicted"/>
<keyword evidence="1" id="KW-0812">Transmembrane</keyword>
<accession>D9R930</accession>
<protein>
    <submittedName>
        <fullName evidence="3">Phage tape measure protein</fullName>
    </submittedName>
</protein>
<keyword evidence="1" id="KW-0472">Membrane</keyword>
<evidence type="ECO:0000259" key="2">
    <source>
        <dbReference type="Pfam" id="PF20155"/>
    </source>
</evidence>
<feature type="transmembrane region" description="Helical" evidence="1">
    <location>
        <begin position="404"/>
        <end position="423"/>
    </location>
</feature>
<dbReference type="EMBL" id="CP002109">
    <property type="protein sequence ID" value="ADL04005.1"/>
    <property type="molecule type" value="Genomic_DNA"/>
</dbReference>
<dbReference type="InterPro" id="IPR013491">
    <property type="entry name" value="Tape_meas_N"/>
</dbReference>
<name>D9R930_LACSW</name>
<evidence type="ECO:0000313" key="4">
    <source>
        <dbReference type="Proteomes" id="UP000001662"/>
    </source>
</evidence>
<dbReference type="KEGG" id="csh:Closa_1404"/>
<feature type="transmembrane region" description="Helical" evidence="1">
    <location>
        <begin position="376"/>
        <end position="398"/>
    </location>
</feature>
<sequence>MATLKAMFKLFDGYSSTVNKIVSGTDKAADSVLKASKNTDKFNDSLINTGASASTASSGLTKLIGTVITLASAKKAMDLTDTYTNTDARLKMINDGSQTQLELQNKIYAAADRARGSYTEMASTVAKMNLLAGDSFGSNDEAIGFTELLQKSLKVSGAGKSEQDSAFLQLPQAMAAGKLQGDEFRSVMENAPMVANAIASYMGKSKGELKELSSKGAITADIIKGAMFAAADDINDKFSTMPMTFADVWTKIKNTGNQAFGEVFEKMNTMLNSESGQQMINGITAAIYMAADAANDLLDSAAAVYNFISDNWQFIGPIIGGVAAAFIAYNIVLGITNGLIAFGALTNGIHAASLMLQKNETFAATVAQHGFNAALLACPITWIVVGIVLLIAVFYAGVAAVNHFAGTSISATGLIGAAFGVLYAIIYNTFLYPFQVGFALVANFIGNVFNNPVGAVKVLFLDMANTCISYILNMAKAIENIINKIPGVTVDITSGLDNLKAGIEKKTSKIKDETGWKEYIKQPELMDITKSAAKGYKIGSGIESGISGLLESFSPDLPGYKPDFSQFATSGNPATIKGTGKGGAVKVENEEDINWLRKLAERDFVARIASNTLAPNIKVEFSGPITKEADTDGVAAHIGNILKDQIATAAEGVY</sequence>
<dbReference type="NCBIfam" id="TIGR02675">
    <property type="entry name" value="tape_meas_nterm"/>
    <property type="match status" value="1"/>
</dbReference>
<reference evidence="3" key="1">
    <citation type="submission" date="2010-07" db="EMBL/GenBank/DDBJ databases">
        <title>Complete sequence of Clostridium saccharolyticum WM1.</title>
        <authorList>
            <consortium name="US DOE Joint Genome Institute"/>
            <person name="Lucas S."/>
            <person name="Copeland A."/>
            <person name="Lapidus A."/>
            <person name="Cheng J.-F."/>
            <person name="Bruce D."/>
            <person name="Goodwin L."/>
            <person name="Pitluck S."/>
            <person name="Chertkov O."/>
            <person name="Detter J.C."/>
            <person name="Han C."/>
            <person name="Tapia R."/>
            <person name="Land M."/>
            <person name="Hauser L."/>
            <person name="Chang Y.-J."/>
            <person name="Jeffries C."/>
            <person name="Kyrpides N."/>
            <person name="Ivanova N."/>
            <person name="Mikhailova N."/>
            <person name="Mouttaki H."/>
            <person name="Lin L."/>
            <person name="Zhou J."/>
            <person name="Hemme C.L."/>
            <person name="Woyke T."/>
        </authorList>
    </citation>
    <scope>NUCLEOTIDE SEQUENCE [LARGE SCALE GENOMIC DNA]</scope>
    <source>
        <strain evidence="3">WM1</strain>
    </source>
</reference>
<gene>
    <name evidence="3" type="ordered locus">Closa_1404</name>
</gene>
<evidence type="ECO:0000256" key="1">
    <source>
        <dbReference type="SAM" id="Phobius"/>
    </source>
</evidence>
<organism evidence="3 4">
    <name type="scientific">Lacrimispora saccharolytica (strain ATCC 35040 / DSM 2544 / NRCC 2533 / WM1)</name>
    <name type="common">Clostridium saccharolyticum</name>
    <dbReference type="NCBI Taxonomy" id="610130"/>
    <lineage>
        <taxon>Bacteria</taxon>
        <taxon>Bacillati</taxon>
        <taxon>Bacillota</taxon>
        <taxon>Clostridia</taxon>
        <taxon>Lachnospirales</taxon>
        <taxon>Lachnospiraceae</taxon>
        <taxon>Lacrimispora</taxon>
    </lineage>
</organism>
<feature type="transmembrane region" description="Helical" evidence="1">
    <location>
        <begin position="430"/>
        <end position="449"/>
    </location>
</feature>
<evidence type="ECO:0000313" key="3">
    <source>
        <dbReference type="EMBL" id="ADL04005.1"/>
    </source>
</evidence>
<feature type="domain" description="Tape measure protein N-terminal" evidence="2">
    <location>
        <begin position="75"/>
        <end position="263"/>
    </location>
</feature>
<keyword evidence="4" id="KW-1185">Reference proteome</keyword>
<keyword evidence="1" id="KW-1133">Transmembrane helix</keyword>
<dbReference type="RefSeq" id="WP_013272096.1">
    <property type="nucleotide sequence ID" value="NC_014376.1"/>
</dbReference>
<dbReference type="eggNOG" id="COG5281">
    <property type="taxonomic scope" value="Bacteria"/>
</dbReference>